<dbReference type="InterPro" id="IPR057634">
    <property type="entry name" value="PAH_ZNF598/HEL2"/>
</dbReference>
<proteinExistence type="predicted"/>
<protein>
    <recommendedName>
        <fullName evidence="2">ZNF598/HEL2 PAH domain-containing protein</fullName>
    </recommendedName>
</protein>
<evidence type="ECO:0000256" key="1">
    <source>
        <dbReference type="SAM" id="MobiDB-lite"/>
    </source>
</evidence>
<feature type="region of interest" description="Disordered" evidence="1">
    <location>
        <begin position="56"/>
        <end position="219"/>
    </location>
</feature>
<dbReference type="Pfam" id="PF23202">
    <property type="entry name" value="PAH_ZNF598"/>
    <property type="match status" value="1"/>
</dbReference>
<feature type="region of interest" description="Disordered" evidence="1">
    <location>
        <begin position="1"/>
        <end position="22"/>
    </location>
</feature>
<name>T1GL85_MEGSC</name>
<dbReference type="EMBL" id="CAQQ02161257">
    <property type="status" value="NOT_ANNOTATED_CDS"/>
    <property type="molecule type" value="Genomic_DNA"/>
</dbReference>
<dbReference type="PANTHER" id="PTHR22938">
    <property type="entry name" value="ZINC FINGER PROTEIN 598"/>
    <property type="match status" value="1"/>
</dbReference>
<keyword evidence="4" id="KW-1185">Reference proteome</keyword>
<dbReference type="Proteomes" id="UP000015102">
    <property type="component" value="Unassembled WGS sequence"/>
</dbReference>
<dbReference type="AlphaFoldDB" id="T1GL85"/>
<sequence>DFEIPPEQPTRPQSIDARDEQQFPSLLSSNAANANLSFQPLDIRNKFGNAGLARTKENFPALGGGGSGAGPSNNGSKNSSKSQSVSNILKKTPNPTNSGLKEEVKPESKVTAPSLTKQDFPSLAKVSKSNSDFPVPKTPNGKKTTNTSSWANTTQLRKSLSKTNAKYGLDNNNKKDVASKMNGNTKQKDDKKDKKGKNSNATPPGFDGPKPPPGFSSVSLNSIAKTANNMTFTSSMGDKFRIVPSFQFTPPENCGKRNQDLVKIFKSSMPKAEAMEDFRNNTQRFRNGTFNAGAYYEHCESVLKDKFHVVFPELLALLPDIGKQQELYLVYSQRLKQLQNKGITNKLKVCSVCKQVLLTTDYIVHMAIQKTTTKPNKTLVLNYFVALGA</sequence>
<dbReference type="PANTHER" id="PTHR22938:SF0">
    <property type="entry name" value="E3 UBIQUITIN-PROTEIN LIGASE ZNF598"/>
    <property type="match status" value="1"/>
</dbReference>
<dbReference type="GO" id="GO:0016567">
    <property type="term" value="P:protein ubiquitination"/>
    <property type="evidence" value="ECO:0007669"/>
    <property type="project" value="TreeGrafter"/>
</dbReference>
<accession>T1GL85</accession>
<dbReference type="InterPro" id="IPR044288">
    <property type="entry name" value="ZNF598/HEL2"/>
</dbReference>
<dbReference type="STRING" id="36166.T1GL85"/>
<dbReference type="GO" id="GO:0043022">
    <property type="term" value="F:ribosome binding"/>
    <property type="evidence" value="ECO:0007669"/>
    <property type="project" value="TreeGrafter"/>
</dbReference>
<dbReference type="GO" id="GO:0061630">
    <property type="term" value="F:ubiquitin protein ligase activity"/>
    <property type="evidence" value="ECO:0007669"/>
    <property type="project" value="InterPro"/>
</dbReference>
<feature type="compositionally biased region" description="Low complexity" evidence="1">
    <location>
        <begin position="70"/>
        <end position="87"/>
    </location>
</feature>
<feature type="compositionally biased region" description="Low complexity" evidence="1">
    <location>
        <begin position="138"/>
        <end position="147"/>
    </location>
</feature>
<organism evidence="3 4">
    <name type="scientific">Megaselia scalaris</name>
    <name type="common">Humpbacked fly</name>
    <name type="synonym">Phora scalaris</name>
    <dbReference type="NCBI Taxonomy" id="36166"/>
    <lineage>
        <taxon>Eukaryota</taxon>
        <taxon>Metazoa</taxon>
        <taxon>Ecdysozoa</taxon>
        <taxon>Arthropoda</taxon>
        <taxon>Hexapoda</taxon>
        <taxon>Insecta</taxon>
        <taxon>Pterygota</taxon>
        <taxon>Neoptera</taxon>
        <taxon>Endopterygota</taxon>
        <taxon>Diptera</taxon>
        <taxon>Brachycera</taxon>
        <taxon>Muscomorpha</taxon>
        <taxon>Platypezoidea</taxon>
        <taxon>Phoridae</taxon>
        <taxon>Megaseliini</taxon>
        <taxon>Megaselia</taxon>
    </lineage>
</organism>
<evidence type="ECO:0000259" key="2">
    <source>
        <dbReference type="Pfam" id="PF23202"/>
    </source>
</evidence>
<feature type="compositionally biased region" description="Polar residues" evidence="1">
    <location>
        <begin position="148"/>
        <end position="164"/>
    </location>
</feature>
<dbReference type="GO" id="GO:0072344">
    <property type="term" value="P:rescue of stalled ribosome"/>
    <property type="evidence" value="ECO:0007669"/>
    <property type="project" value="InterPro"/>
</dbReference>
<evidence type="ECO:0000313" key="3">
    <source>
        <dbReference type="EnsemblMetazoa" id="MESCA004280-PA"/>
    </source>
</evidence>
<reference evidence="3" key="2">
    <citation type="submission" date="2015-06" db="UniProtKB">
        <authorList>
            <consortium name="EnsemblMetazoa"/>
        </authorList>
    </citation>
    <scope>IDENTIFICATION</scope>
</reference>
<dbReference type="HOGENOM" id="CLU_710923_0_0_1"/>
<reference evidence="4" key="1">
    <citation type="submission" date="2013-02" db="EMBL/GenBank/DDBJ databases">
        <authorList>
            <person name="Hughes D."/>
        </authorList>
    </citation>
    <scope>NUCLEOTIDE SEQUENCE</scope>
    <source>
        <strain>Durham</strain>
        <strain evidence="4">NC isolate 2 -- Noor lab</strain>
    </source>
</reference>
<dbReference type="EnsemblMetazoa" id="MESCA004280-RA">
    <property type="protein sequence ID" value="MESCA004280-PA"/>
    <property type="gene ID" value="MESCA004280"/>
</dbReference>
<evidence type="ECO:0000313" key="4">
    <source>
        <dbReference type="Proteomes" id="UP000015102"/>
    </source>
</evidence>
<feature type="domain" description="ZNF598/HEL2 PAH" evidence="2">
    <location>
        <begin position="256"/>
        <end position="332"/>
    </location>
</feature>